<evidence type="ECO:0000256" key="8">
    <source>
        <dbReference type="ARBA" id="ARBA00023077"/>
    </source>
</evidence>
<sequence>MIPAFDSEAAPQQVRSLFALSSFLIAMFGMLAGSSLLATHARAADVASDANEAAVESADEAGVDKLEVAAVEEVSAAIVADADIATVVVNTRNRLEKLQDVPVSVSVVEGTELTRLIATDMSTITQRAANISWNQGNSRTSSLSIRGIGKQAQTDAQDPSVGIIVDGLAYAYNPLSSFDFTDIEAVEVTRGPQGTLLGKNATLGVLNIRTRRPSFTPDAYYSIALGQNDRVIGIAAGGGPIVADKLAWRGAFSVDKGDGDYSNAYNEDFSYKNKDNVSGRVQFLYTPTDNFDALLKLELQPRHAEFYNGWVFYKPTPATYSDGTPTNLNTDASTRLARRWFRQDTQYSYERDYLNSKHVNLDAQQPLVTSSRGATATLNWRFGEHTLTSVSGYKDFYFQARNDEGTPFDASKNGGGHVEYDQISQELRLSSPVGGAFDYQAGVYFLKTSNDYDSGSGYGSDAGAWFATPTQYDLLDKNSNGRYLMENSLNGLNQKPLQKIRNETAAVFGQTNWHISEPLTLTTGLRFTQENRRNRVSKLVYSNGYGSELNPVQVNGVQLGGFATNSNGRLTDNANSAEQLALADATANKYFGVASYNDLSDEQFRQIAAAKAIRQSQIGVLWNEVEGETFKEVQPTYIISPSYKINEQVTTYLSYQYGEKAGIAQVTNGYSNLAKPEKNSSYEIGIKTALLDNTLTFNADVFLADIDDYQQAVFVLDEYTSNLNPNNPPTYISATGNADKVRTKGVEIDAFYSGIQNTTIRFSGAYNDAYYRKFTNLGQPPEVNLNPVAPPGQPALPALPRYRDVSGQNLPGAAKWTGNVGIDYRLPILNDKELHLSGNYAYTSRYNSDITLSSYGWTKAYGIADAAIGVGTRDGRFEASLIAKNVFDEDQSQVITWNSWIPVPERWLGVVFTGRL</sequence>
<keyword evidence="16" id="KW-1185">Reference proteome</keyword>
<evidence type="ECO:0000256" key="7">
    <source>
        <dbReference type="ARBA" id="ARBA00023065"/>
    </source>
</evidence>
<keyword evidence="6" id="KW-0408">Iron</keyword>
<evidence type="ECO:0000256" key="5">
    <source>
        <dbReference type="ARBA" id="ARBA00022692"/>
    </source>
</evidence>
<evidence type="ECO:0000256" key="11">
    <source>
        <dbReference type="PROSITE-ProRule" id="PRU01360"/>
    </source>
</evidence>
<comment type="subcellular location">
    <subcellularLocation>
        <location evidence="1 11">Cell outer membrane</location>
        <topology evidence="1 11">Multi-pass membrane protein</topology>
    </subcellularLocation>
</comment>
<accession>I8TBJ5</accession>
<keyword evidence="15" id="KW-0675">Receptor</keyword>
<dbReference type="InterPro" id="IPR036942">
    <property type="entry name" value="Beta-barrel_TonB_sf"/>
</dbReference>
<evidence type="ECO:0000256" key="6">
    <source>
        <dbReference type="ARBA" id="ARBA00023004"/>
    </source>
</evidence>
<keyword evidence="4" id="KW-0410">Iron transport</keyword>
<dbReference type="AlphaFoldDB" id="I8TBJ5"/>
<evidence type="ECO:0000256" key="3">
    <source>
        <dbReference type="ARBA" id="ARBA00022452"/>
    </source>
</evidence>
<comment type="similarity">
    <text evidence="11 12">Belongs to the TonB-dependent receptor family.</text>
</comment>
<keyword evidence="2 11" id="KW-0813">Transport</keyword>
<dbReference type="SUPFAM" id="SSF56935">
    <property type="entry name" value="Porins"/>
    <property type="match status" value="1"/>
</dbReference>
<evidence type="ECO:0000259" key="14">
    <source>
        <dbReference type="Pfam" id="PF07715"/>
    </source>
</evidence>
<dbReference type="PATRIC" id="fig|1172194.4.peg.1309"/>
<evidence type="ECO:0000256" key="10">
    <source>
        <dbReference type="ARBA" id="ARBA00023237"/>
    </source>
</evidence>
<dbReference type="PANTHER" id="PTHR32552">
    <property type="entry name" value="FERRICHROME IRON RECEPTOR-RELATED"/>
    <property type="match status" value="1"/>
</dbReference>
<protein>
    <submittedName>
        <fullName evidence="15">Putative TonB-dependent receptor</fullName>
    </submittedName>
</protein>
<feature type="domain" description="TonB-dependent receptor plug" evidence="14">
    <location>
        <begin position="98"/>
        <end position="205"/>
    </location>
</feature>
<evidence type="ECO:0000256" key="12">
    <source>
        <dbReference type="RuleBase" id="RU003357"/>
    </source>
</evidence>
<dbReference type="OrthoDB" id="127311at2"/>
<reference evidence="15 16" key="1">
    <citation type="journal article" date="2012" name="J. Bacteriol.">
        <title>Genome Sequence of n-Alkane-Degrading Hydrocarboniphaga effusa Strain AP103T (ATCC BAA-332T).</title>
        <authorList>
            <person name="Chang H.K."/>
            <person name="Zylstra G.J."/>
            <person name="Chae J.C."/>
        </authorList>
    </citation>
    <scope>NUCLEOTIDE SEQUENCE [LARGE SCALE GENOMIC DNA]</scope>
    <source>
        <strain evidence="15 16">AP103</strain>
    </source>
</reference>
<dbReference type="Gene3D" id="2.40.170.20">
    <property type="entry name" value="TonB-dependent receptor, beta-barrel domain"/>
    <property type="match status" value="2"/>
</dbReference>
<dbReference type="GO" id="GO:0006826">
    <property type="term" value="P:iron ion transport"/>
    <property type="evidence" value="ECO:0007669"/>
    <property type="project" value="UniProtKB-KW"/>
</dbReference>
<gene>
    <name evidence="15" type="ORF">WQQ_13620</name>
</gene>
<dbReference type="GO" id="GO:0009279">
    <property type="term" value="C:cell outer membrane"/>
    <property type="evidence" value="ECO:0007669"/>
    <property type="project" value="UniProtKB-SubCell"/>
</dbReference>
<dbReference type="Proteomes" id="UP000003704">
    <property type="component" value="Unassembled WGS sequence"/>
</dbReference>
<dbReference type="Pfam" id="PF00593">
    <property type="entry name" value="TonB_dep_Rec_b-barrel"/>
    <property type="match status" value="1"/>
</dbReference>
<dbReference type="Pfam" id="PF07715">
    <property type="entry name" value="Plug"/>
    <property type="match status" value="1"/>
</dbReference>
<evidence type="ECO:0000256" key="4">
    <source>
        <dbReference type="ARBA" id="ARBA00022496"/>
    </source>
</evidence>
<evidence type="ECO:0000256" key="2">
    <source>
        <dbReference type="ARBA" id="ARBA00022448"/>
    </source>
</evidence>
<dbReference type="InterPro" id="IPR039426">
    <property type="entry name" value="TonB-dep_rcpt-like"/>
</dbReference>
<dbReference type="InterPro" id="IPR012910">
    <property type="entry name" value="Plug_dom"/>
</dbReference>
<comment type="caution">
    <text evidence="15">The sequence shown here is derived from an EMBL/GenBank/DDBJ whole genome shotgun (WGS) entry which is preliminary data.</text>
</comment>
<name>I8TBJ5_9GAMM</name>
<dbReference type="STRING" id="1172194.WQQ_13620"/>
<evidence type="ECO:0000256" key="1">
    <source>
        <dbReference type="ARBA" id="ARBA00004571"/>
    </source>
</evidence>
<keyword evidence="8 12" id="KW-0798">TonB box</keyword>
<proteinExistence type="inferred from homology"/>
<dbReference type="EMBL" id="AKGD01000001">
    <property type="protein sequence ID" value="EIT71225.1"/>
    <property type="molecule type" value="Genomic_DNA"/>
</dbReference>
<evidence type="ECO:0000313" key="16">
    <source>
        <dbReference type="Proteomes" id="UP000003704"/>
    </source>
</evidence>
<evidence type="ECO:0000259" key="13">
    <source>
        <dbReference type="Pfam" id="PF00593"/>
    </source>
</evidence>
<keyword evidence="7" id="KW-0406">Ion transport</keyword>
<evidence type="ECO:0000313" key="15">
    <source>
        <dbReference type="EMBL" id="EIT71225.1"/>
    </source>
</evidence>
<evidence type="ECO:0000256" key="9">
    <source>
        <dbReference type="ARBA" id="ARBA00023136"/>
    </source>
</evidence>
<organism evidence="15 16">
    <name type="scientific">Hydrocarboniphaga effusa AP103</name>
    <dbReference type="NCBI Taxonomy" id="1172194"/>
    <lineage>
        <taxon>Bacteria</taxon>
        <taxon>Pseudomonadati</taxon>
        <taxon>Pseudomonadota</taxon>
        <taxon>Gammaproteobacteria</taxon>
        <taxon>Nevskiales</taxon>
        <taxon>Nevskiaceae</taxon>
        <taxon>Hydrocarboniphaga</taxon>
    </lineage>
</organism>
<dbReference type="InterPro" id="IPR000531">
    <property type="entry name" value="Beta-barrel_TonB"/>
</dbReference>
<keyword evidence="3 11" id="KW-1134">Transmembrane beta strand</keyword>
<dbReference type="RefSeq" id="WP_007184316.1">
    <property type="nucleotide sequence ID" value="NZ_AKGD01000001.1"/>
</dbReference>
<keyword evidence="9 11" id="KW-0472">Membrane</keyword>
<dbReference type="PANTHER" id="PTHR32552:SF81">
    <property type="entry name" value="TONB-DEPENDENT OUTER MEMBRANE RECEPTOR"/>
    <property type="match status" value="1"/>
</dbReference>
<feature type="domain" description="TonB-dependent receptor-like beta-barrel" evidence="13">
    <location>
        <begin position="320"/>
        <end position="870"/>
    </location>
</feature>
<dbReference type="PROSITE" id="PS52016">
    <property type="entry name" value="TONB_DEPENDENT_REC_3"/>
    <property type="match status" value="1"/>
</dbReference>
<keyword evidence="10 11" id="KW-0998">Cell outer membrane</keyword>
<keyword evidence="5 11" id="KW-0812">Transmembrane</keyword>